<reference evidence="2" key="2">
    <citation type="submission" date="2022-06" db="UniProtKB">
        <authorList>
            <consortium name="EnsemblMetazoa"/>
        </authorList>
    </citation>
    <scope>IDENTIFICATION</scope>
    <source>
        <strain evidence="2">DF5081</strain>
    </source>
</reference>
<sequence>MPSVERRTLASSLKKKKKLKEKRLSALRTLPAPHRVELAARRGKRDDGDDEEEWNGTERNAWAASMFPSDRQLCLPNGRGDEDGQ</sequence>
<feature type="compositionally biased region" description="Basic and acidic residues" evidence="1">
    <location>
        <begin position="34"/>
        <end position="47"/>
    </location>
</feature>
<evidence type="ECO:0000313" key="2">
    <source>
        <dbReference type="EnsemblMetazoa" id="CJA20253.1"/>
    </source>
</evidence>
<feature type="region of interest" description="Disordered" evidence="1">
    <location>
        <begin position="1"/>
        <end position="85"/>
    </location>
</feature>
<dbReference type="AlphaFoldDB" id="A0A8R1IAX5"/>
<accession>A0A8R1IAX5</accession>
<organism evidence="2 3">
    <name type="scientific">Caenorhabditis japonica</name>
    <dbReference type="NCBI Taxonomy" id="281687"/>
    <lineage>
        <taxon>Eukaryota</taxon>
        <taxon>Metazoa</taxon>
        <taxon>Ecdysozoa</taxon>
        <taxon>Nematoda</taxon>
        <taxon>Chromadorea</taxon>
        <taxon>Rhabditida</taxon>
        <taxon>Rhabditina</taxon>
        <taxon>Rhabditomorpha</taxon>
        <taxon>Rhabditoidea</taxon>
        <taxon>Rhabditidae</taxon>
        <taxon>Peloderinae</taxon>
        <taxon>Caenorhabditis</taxon>
    </lineage>
</organism>
<dbReference type="EnsemblMetazoa" id="CJA20253.1">
    <property type="protein sequence ID" value="CJA20253.1"/>
    <property type="gene ID" value="WBGene00175825"/>
</dbReference>
<proteinExistence type="predicted"/>
<evidence type="ECO:0000313" key="3">
    <source>
        <dbReference type="Proteomes" id="UP000005237"/>
    </source>
</evidence>
<reference evidence="3" key="1">
    <citation type="submission" date="2010-08" db="EMBL/GenBank/DDBJ databases">
        <authorList>
            <consortium name="Caenorhabditis japonica Sequencing Consortium"/>
            <person name="Wilson R.K."/>
        </authorList>
    </citation>
    <scope>NUCLEOTIDE SEQUENCE [LARGE SCALE GENOMIC DNA]</scope>
    <source>
        <strain evidence="3">DF5081</strain>
    </source>
</reference>
<evidence type="ECO:0000256" key="1">
    <source>
        <dbReference type="SAM" id="MobiDB-lite"/>
    </source>
</evidence>
<name>A0A8R1IAX5_CAEJA</name>
<keyword evidence="3" id="KW-1185">Reference proteome</keyword>
<dbReference type="Proteomes" id="UP000005237">
    <property type="component" value="Unassembled WGS sequence"/>
</dbReference>
<protein>
    <submittedName>
        <fullName evidence="2">Uncharacterized protein</fullName>
    </submittedName>
</protein>